<proteinExistence type="predicted"/>
<feature type="region of interest" description="Disordered" evidence="1">
    <location>
        <begin position="1"/>
        <end position="52"/>
    </location>
</feature>
<dbReference type="Proteomes" id="UP001314169">
    <property type="component" value="Chromosome 7"/>
</dbReference>
<sequence>MKMSSKYDQSGTEPSFLPPQGLSRSSKPRGKRGCVSLPMPHAVSRGSPTIPSQSHFQKTFLLVYFFKWAFARRVIFLTLLYHTLATSLHLEGLDVANSLLKG</sequence>
<organism evidence="2 3">
    <name type="scientific">Pipistrellus nathusii</name>
    <name type="common">Nathusius' pipistrelle</name>
    <dbReference type="NCBI Taxonomy" id="59473"/>
    <lineage>
        <taxon>Eukaryota</taxon>
        <taxon>Metazoa</taxon>
        <taxon>Chordata</taxon>
        <taxon>Craniata</taxon>
        <taxon>Vertebrata</taxon>
        <taxon>Euteleostomi</taxon>
        <taxon>Mammalia</taxon>
        <taxon>Eutheria</taxon>
        <taxon>Laurasiatheria</taxon>
        <taxon>Chiroptera</taxon>
        <taxon>Yangochiroptera</taxon>
        <taxon>Vespertilionidae</taxon>
        <taxon>Pipistrellus</taxon>
    </lineage>
</organism>
<evidence type="ECO:0000313" key="3">
    <source>
        <dbReference type="Proteomes" id="UP001314169"/>
    </source>
</evidence>
<protein>
    <submittedName>
        <fullName evidence="2">Uncharacterized protein</fullName>
    </submittedName>
</protein>
<reference evidence="2" key="1">
    <citation type="submission" date="2023-12" db="EMBL/GenBank/DDBJ databases">
        <authorList>
            <person name="Brown T."/>
        </authorList>
    </citation>
    <scope>NUCLEOTIDE SEQUENCE</scope>
</reference>
<gene>
    <name evidence="2" type="ORF">MPIPNATIZW_LOCUS15950</name>
</gene>
<accession>A0ABP0ABM1</accession>
<keyword evidence="3" id="KW-1185">Reference proteome</keyword>
<evidence type="ECO:0000256" key="1">
    <source>
        <dbReference type="SAM" id="MobiDB-lite"/>
    </source>
</evidence>
<evidence type="ECO:0000313" key="2">
    <source>
        <dbReference type="EMBL" id="CAK6447644.1"/>
    </source>
</evidence>
<feature type="compositionally biased region" description="Polar residues" evidence="1">
    <location>
        <begin position="1"/>
        <end position="13"/>
    </location>
</feature>
<name>A0ABP0ABM1_PIPNA</name>
<dbReference type="EMBL" id="OY882864">
    <property type="protein sequence ID" value="CAK6447644.1"/>
    <property type="molecule type" value="Genomic_DNA"/>
</dbReference>